<reference evidence="2 3" key="1">
    <citation type="submission" date="2020-03" db="EMBL/GenBank/DDBJ databases">
        <title>WGS of actinomycetes isolated from Thailand.</title>
        <authorList>
            <person name="Thawai C."/>
        </authorList>
    </citation>
    <scope>NUCLEOTIDE SEQUENCE [LARGE SCALE GENOMIC DNA]</scope>
    <source>
        <strain evidence="2 3">NBRC 13905</strain>
    </source>
</reference>
<proteinExistence type="predicted"/>
<gene>
    <name evidence="2" type="ORF">HCJ95_24020</name>
</gene>
<evidence type="ECO:0000313" key="3">
    <source>
        <dbReference type="Proteomes" id="UP000635996"/>
    </source>
</evidence>
<name>A0ABX0YY92_STRTL</name>
<comment type="caution">
    <text evidence="2">The sequence shown here is derived from an EMBL/GenBank/DDBJ whole genome shotgun (WGS) entry which is preliminary data.</text>
</comment>
<dbReference type="Proteomes" id="UP000635996">
    <property type="component" value="Unassembled WGS sequence"/>
</dbReference>
<keyword evidence="3" id="KW-1185">Reference proteome</keyword>
<evidence type="ECO:0000313" key="2">
    <source>
        <dbReference type="EMBL" id="NJP17259.1"/>
    </source>
</evidence>
<protein>
    <submittedName>
        <fullName evidence="2">Uncharacterized protein</fullName>
    </submittedName>
</protein>
<dbReference type="EMBL" id="JAATEL010000037">
    <property type="protein sequence ID" value="NJP17259.1"/>
    <property type="molecule type" value="Genomic_DNA"/>
</dbReference>
<dbReference type="RefSeq" id="WP_125499763.1">
    <property type="nucleotide sequence ID" value="NZ_BMVZ01000024.1"/>
</dbReference>
<accession>A0ABX0YY92</accession>
<evidence type="ECO:0000256" key="1">
    <source>
        <dbReference type="SAM" id="MobiDB-lite"/>
    </source>
</evidence>
<organism evidence="2 3">
    <name type="scientific">Streptomyces thermoviolaceus subsp. thermoviolaceus</name>
    <dbReference type="NCBI Taxonomy" id="66860"/>
    <lineage>
        <taxon>Bacteria</taxon>
        <taxon>Bacillati</taxon>
        <taxon>Actinomycetota</taxon>
        <taxon>Actinomycetes</taxon>
        <taxon>Kitasatosporales</taxon>
        <taxon>Streptomycetaceae</taxon>
        <taxon>Streptomyces</taxon>
    </lineage>
</organism>
<feature type="region of interest" description="Disordered" evidence="1">
    <location>
        <begin position="85"/>
        <end position="104"/>
    </location>
</feature>
<sequence length="124" mass="13159">MHHGRRVGTPAGLPLLADALRLAVEQRCSRIVTAALAEMAAQMLADLGDVPRALRLLAAAGKWRDGSPRSVPERARAQRIEAAARAALTPEQRTAEHDRGAALTPDEVLSELDGARRACAPAGR</sequence>